<keyword evidence="3" id="KW-1185">Reference proteome</keyword>
<evidence type="ECO:0000256" key="2">
    <source>
        <dbReference type="SAM" id="MobiDB-lite"/>
    </source>
</evidence>
<organism evidence="3 4">
    <name type="scientific">Macrostomum lignano</name>
    <dbReference type="NCBI Taxonomy" id="282301"/>
    <lineage>
        <taxon>Eukaryota</taxon>
        <taxon>Metazoa</taxon>
        <taxon>Spiralia</taxon>
        <taxon>Lophotrochozoa</taxon>
        <taxon>Platyhelminthes</taxon>
        <taxon>Rhabditophora</taxon>
        <taxon>Macrostomorpha</taxon>
        <taxon>Macrostomida</taxon>
        <taxon>Macrostomidae</taxon>
        <taxon>Macrostomum</taxon>
    </lineage>
</organism>
<feature type="coiled-coil region" evidence="1">
    <location>
        <begin position="175"/>
        <end position="260"/>
    </location>
</feature>
<evidence type="ECO:0000256" key="1">
    <source>
        <dbReference type="SAM" id="Coils"/>
    </source>
</evidence>
<accession>A0A1I8F645</accession>
<dbReference type="Proteomes" id="UP000095280">
    <property type="component" value="Unplaced"/>
</dbReference>
<proteinExistence type="predicted"/>
<keyword evidence="1" id="KW-0175">Coiled coil</keyword>
<dbReference type="WBParaSite" id="maker-unitig_2068-snap-gene-0.2-mRNA-1">
    <property type="protein sequence ID" value="maker-unitig_2068-snap-gene-0.2-mRNA-1"/>
    <property type="gene ID" value="maker-unitig_2068-snap-gene-0.2"/>
</dbReference>
<sequence length="276" mass="30011">CCSSVSFISSSSVSNLDIVVETPANSTSSSSSVAGLSSCCATSMPTSSGTGRSAAGGPTARSSHGRCRKLDDSTTKAPAGSGSRFARPWPDISGFKRLRRCTKQSEQKRQTVVKIVESDRQFASSGRILPRLLQLLRLRQQQQQQRPVGGQFPSGRALERSKQQQYATLPEYDPEMDLEQQILDLQEANETLKLASSPVDSGASGGARVAPTVAENRLRARLDQVTVENEALKNESPSELDVLRDRNYQLERENRRLLETGSPFFAADPYGLAGKF</sequence>
<protein>
    <submittedName>
        <fullName evidence="4">Protein CASP</fullName>
    </submittedName>
</protein>
<evidence type="ECO:0000313" key="4">
    <source>
        <dbReference type="WBParaSite" id="maker-unitig_2068-snap-gene-0.2-mRNA-1"/>
    </source>
</evidence>
<dbReference type="AlphaFoldDB" id="A0A1I8F645"/>
<evidence type="ECO:0000313" key="3">
    <source>
        <dbReference type="Proteomes" id="UP000095280"/>
    </source>
</evidence>
<feature type="region of interest" description="Disordered" evidence="2">
    <location>
        <begin position="44"/>
        <end position="88"/>
    </location>
</feature>
<reference evidence="4" key="1">
    <citation type="submission" date="2016-11" db="UniProtKB">
        <authorList>
            <consortium name="WormBaseParasite"/>
        </authorList>
    </citation>
    <scope>IDENTIFICATION</scope>
</reference>
<name>A0A1I8F645_9PLAT</name>
<feature type="compositionally biased region" description="Low complexity" evidence="2">
    <location>
        <begin position="45"/>
        <end position="62"/>
    </location>
</feature>